<accession>A0A1F4UTU2</accession>
<organism evidence="1 2">
    <name type="scientific">candidate division WWE3 bacterium RBG_16_37_10</name>
    <dbReference type="NCBI Taxonomy" id="1802610"/>
    <lineage>
        <taxon>Bacteria</taxon>
        <taxon>Katanobacteria</taxon>
    </lineage>
</organism>
<name>A0A1F4UTU2_UNCKA</name>
<comment type="caution">
    <text evidence="1">The sequence shown here is derived from an EMBL/GenBank/DDBJ whole genome shotgun (WGS) entry which is preliminary data.</text>
</comment>
<dbReference type="EMBL" id="MEUT01000072">
    <property type="protein sequence ID" value="OGC48220.1"/>
    <property type="molecule type" value="Genomic_DNA"/>
</dbReference>
<evidence type="ECO:0000313" key="2">
    <source>
        <dbReference type="Proteomes" id="UP000177371"/>
    </source>
</evidence>
<dbReference type="Proteomes" id="UP000177371">
    <property type="component" value="Unassembled WGS sequence"/>
</dbReference>
<evidence type="ECO:0000313" key="1">
    <source>
        <dbReference type="EMBL" id="OGC48220.1"/>
    </source>
</evidence>
<sequence length="72" mass="8183">MKREKLTTTKSSTYAYEDVLNKTCGSWGYADVDIGDESAKRVKLFTKIRSIVKGANIAYIDFKKLVNFGRKN</sequence>
<reference evidence="1 2" key="1">
    <citation type="journal article" date="2016" name="Nat. Commun.">
        <title>Thousands of microbial genomes shed light on interconnected biogeochemical processes in an aquifer system.</title>
        <authorList>
            <person name="Anantharaman K."/>
            <person name="Brown C.T."/>
            <person name="Hug L.A."/>
            <person name="Sharon I."/>
            <person name="Castelle C.J."/>
            <person name="Probst A.J."/>
            <person name="Thomas B.C."/>
            <person name="Singh A."/>
            <person name="Wilkins M.J."/>
            <person name="Karaoz U."/>
            <person name="Brodie E.L."/>
            <person name="Williams K.H."/>
            <person name="Hubbard S.S."/>
            <person name="Banfield J.F."/>
        </authorList>
    </citation>
    <scope>NUCLEOTIDE SEQUENCE [LARGE SCALE GENOMIC DNA]</scope>
</reference>
<protein>
    <submittedName>
        <fullName evidence="1">Uncharacterized protein</fullName>
    </submittedName>
</protein>
<proteinExistence type="predicted"/>
<dbReference type="AlphaFoldDB" id="A0A1F4UTU2"/>
<gene>
    <name evidence="1" type="ORF">A2W32_02480</name>
</gene>